<evidence type="ECO:0000256" key="1">
    <source>
        <dbReference type="SAM" id="MobiDB-lite"/>
    </source>
</evidence>
<proteinExistence type="predicted"/>
<keyword evidence="3" id="KW-1185">Reference proteome</keyword>
<name>A0ABN0CEV4_STRVE</name>
<reference evidence="2 3" key="1">
    <citation type="submission" date="2011-01" db="EMBL/GenBank/DDBJ databases">
        <authorList>
            <person name="Muzny D."/>
            <person name="Qin X."/>
            <person name="Buhay C."/>
            <person name="Dugan-Rocha S."/>
            <person name="Ding Y."/>
            <person name="Chen G."/>
            <person name="Hawes A."/>
            <person name="Holder M."/>
            <person name="Jhangiani S."/>
            <person name="Johnson A."/>
            <person name="Khan Z."/>
            <person name="Li Z."/>
            <person name="Liu W."/>
            <person name="Liu X."/>
            <person name="Perez L."/>
            <person name="Shen H."/>
            <person name="Wang Q."/>
            <person name="Watt J."/>
            <person name="Xi L."/>
            <person name="Xin Y."/>
            <person name="Zhou J."/>
            <person name="Deng J."/>
            <person name="Jiang H."/>
            <person name="Liu Y."/>
            <person name="Qu J."/>
            <person name="Song X.-Z."/>
            <person name="Zhang L."/>
            <person name="Villasana D."/>
            <person name="Johnson A."/>
            <person name="Liu J."/>
            <person name="Liyanage D."/>
            <person name="Lorensuhewa L."/>
            <person name="Robinson T."/>
            <person name="Song A."/>
            <person name="Song B.-B."/>
            <person name="Dinh H."/>
            <person name="Thornton R."/>
            <person name="Coyle M."/>
            <person name="Francisco L."/>
            <person name="Jackson L."/>
            <person name="Javaid M."/>
            <person name="Korchina V."/>
            <person name="Kovar C."/>
            <person name="Mata R."/>
            <person name="Mathew T."/>
            <person name="Ngo R."/>
            <person name="Nguyen L."/>
            <person name="Nguyen N."/>
            <person name="Okwuonu G."/>
            <person name="Ongeri F."/>
            <person name="Pham C."/>
            <person name="Simmons D."/>
            <person name="Wilczek-Boney K."/>
            <person name="Hale W."/>
            <person name="Jakkamsetti A."/>
            <person name="Pham P."/>
            <person name="Ruth R."/>
            <person name="San Lucas F."/>
            <person name="Warren J."/>
            <person name="Zhang J."/>
            <person name="Zhao Z."/>
            <person name="Zhou C."/>
            <person name="Zhu D."/>
            <person name="Lee S."/>
            <person name="Bess C."/>
            <person name="Blankenburg K."/>
            <person name="Forbes L."/>
            <person name="Fu Q."/>
            <person name="Gubbala S."/>
            <person name="Hirani K."/>
            <person name="Jayaseelan J.C."/>
            <person name="Lara F."/>
            <person name="Munidasa M."/>
            <person name="Palculict T."/>
            <person name="Patil S."/>
            <person name="Pu L.-L."/>
            <person name="Saada N."/>
            <person name="Tang L."/>
            <person name="Weissenberger G."/>
            <person name="Zhu Y."/>
            <person name="Hemphill L."/>
            <person name="Shang Y."/>
            <person name="Youmans B."/>
            <person name="Ayvaz T."/>
            <person name="Ross M."/>
            <person name="Santibanez J."/>
            <person name="Aqrawi P."/>
            <person name="Gross S."/>
            <person name="Joshi V."/>
            <person name="Fowler G."/>
            <person name="Nazareth L."/>
            <person name="Reid J."/>
            <person name="Worley K."/>
            <person name="Petrosino J."/>
            <person name="Highlander S."/>
            <person name="Gibbs R."/>
        </authorList>
    </citation>
    <scope>NUCLEOTIDE SEQUENCE [LARGE SCALE GENOMIC DNA]</scope>
    <source>
        <strain evidence="2 3">ATCC 49124</strain>
    </source>
</reference>
<dbReference type="Proteomes" id="UP000003697">
    <property type="component" value="Unassembled WGS sequence"/>
</dbReference>
<dbReference type="EMBL" id="AEVI01000078">
    <property type="protein sequence ID" value="EFX95342.1"/>
    <property type="molecule type" value="Genomic_DNA"/>
</dbReference>
<protein>
    <submittedName>
        <fullName evidence="2">Uncharacterized protein</fullName>
    </submittedName>
</protein>
<accession>A0ABN0CEV4</accession>
<organism evidence="2 3">
    <name type="scientific">Streptococcus vestibularis ATCC 49124</name>
    <dbReference type="NCBI Taxonomy" id="889206"/>
    <lineage>
        <taxon>Bacteria</taxon>
        <taxon>Bacillati</taxon>
        <taxon>Bacillota</taxon>
        <taxon>Bacilli</taxon>
        <taxon>Lactobacillales</taxon>
        <taxon>Streptococcaceae</taxon>
        <taxon>Streptococcus</taxon>
    </lineage>
</organism>
<sequence>MIAVSETAHDKKDDNSASNTDQGSVVSDSINILISEATSISVSVASSENTYNGSQDLNLVSKTKMQAGDKGSTKNLKATLLKQQNLISGENMLLLSL</sequence>
<evidence type="ECO:0000313" key="2">
    <source>
        <dbReference type="EMBL" id="EFX95342.1"/>
    </source>
</evidence>
<gene>
    <name evidence="2" type="ORF">HMPREF9425_1744</name>
</gene>
<evidence type="ECO:0000313" key="3">
    <source>
        <dbReference type="Proteomes" id="UP000003697"/>
    </source>
</evidence>
<comment type="caution">
    <text evidence="2">The sequence shown here is derived from an EMBL/GenBank/DDBJ whole genome shotgun (WGS) entry which is preliminary data.</text>
</comment>
<feature type="region of interest" description="Disordered" evidence="1">
    <location>
        <begin position="1"/>
        <end position="23"/>
    </location>
</feature>